<dbReference type="Gene3D" id="4.10.60.10">
    <property type="entry name" value="Zinc finger, CCHC-type"/>
    <property type="match status" value="1"/>
</dbReference>
<proteinExistence type="predicted"/>
<dbReference type="WBParaSite" id="PSAMB.scaffold1185size34803.g11495.t1">
    <property type="protein sequence ID" value="PSAMB.scaffold1185size34803.g11495.t1"/>
    <property type="gene ID" value="PSAMB.scaffold1185size34803.g11495"/>
</dbReference>
<evidence type="ECO:0000313" key="2">
    <source>
        <dbReference type="Proteomes" id="UP000887566"/>
    </source>
</evidence>
<dbReference type="Proteomes" id="UP000887566">
    <property type="component" value="Unplaced"/>
</dbReference>
<feature type="compositionally biased region" description="Polar residues" evidence="1">
    <location>
        <begin position="184"/>
        <end position="198"/>
    </location>
</feature>
<evidence type="ECO:0000313" key="3">
    <source>
        <dbReference type="WBParaSite" id="PSAMB.scaffold1185size34803.g11495.t1"/>
    </source>
</evidence>
<sequence length="248" mass="27785">MGDMADKTTQPIIVPTPTFDGSREEFEMWLIQFRCAMRLSRVADEKKKVAMLLCSLSLPVVGMLIARCSPKDITDCTYDELITLLEKDYKPAPLPLAEYQLFNARQQAGVSPSDFAVQICTIAASCSWPIDRDRALAIAFTMGVRNDEIRAQLLESDHKTLNAALEQARQLESIQECSRVGQRPKNSSESSSFNQVQHQRPKQAGGPTCHRCGGSNHRGNSCRFKSEICQWCAKIGHIERVCKSRPKH</sequence>
<dbReference type="SUPFAM" id="SSF57756">
    <property type="entry name" value="Retrovirus zinc finger-like domains"/>
    <property type="match status" value="1"/>
</dbReference>
<name>A0A914UQR4_9BILA</name>
<accession>A0A914UQR4</accession>
<protein>
    <submittedName>
        <fullName evidence="3">CCHC-type domain-containing protein</fullName>
    </submittedName>
</protein>
<organism evidence="2 3">
    <name type="scientific">Plectus sambesii</name>
    <dbReference type="NCBI Taxonomy" id="2011161"/>
    <lineage>
        <taxon>Eukaryota</taxon>
        <taxon>Metazoa</taxon>
        <taxon>Ecdysozoa</taxon>
        <taxon>Nematoda</taxon>
        <taxon>Chromadorea</taxon>
        <taxon>Plectida</taxon>
        <taxon>Plectina</taxon>
        <taxon>Plectoidea</taxon>
        <taxon>Plectidae</taxon>
        <taxon>Plectus</taxon>
    </lineage>
</organism>
<dbReference type="GO" id="GO:0003676">
    <property type="term" value="F:nucleic acid binding"/>
    <property type="evidence" value="ECO:0007669"/>
    <property type="project" value="InterPro"/>
</dbReference>
<evidence type="ECO:0000256" key="1">
    <source>
        <dbReference type="SAM" id="MobiDB-lite"/>
    </source>
</evidence>
<dbReference type="AlphaFoldDB" id="A0A914UQR4"/>
<dbReference type="InterPro" id="IPR050951">
    <property type="entry name" value="Retrovirus_Pol_polyprotein"/>
</dbReference>
<dbReference type="PANTHER" id="PTHR37984:SF5">
    <property type="entry name" value="PROTEIN NYNRIN-LIKE"/>
    <property type="match status" value="1"/>
</dbReference>
<keyword evidence="2" id="KW-1185">Reference proteome</keyword>
<dbReference type="PANTHER" id="PTHR37984">
    <property type="entry name" value="PROTEIN CBG26694"/>
    <property type="match status" value="1"/>
</dbReference>
<dbReference type="GO" id="GO:0008270">
    <property type="term" value="F:zinc ion binding"/>
    <property type="evidence" value="ECO:0007669"/>
    <property type="project" value="InterPro"/>
</dbReference>
<reference evidence="3" key="1">
    <citation type="submission" date="2022-11" db="UniProtKB">
        <authorList>
            <consortium name="WormBaseParasite"/>
        </authorList>
    </citation>
    <scope>IDENTIFICATION</scope>
</reference>
<feature type="region of interest" description="Disordered" evidence="1">
    <location>
        <begin position="178"/>
        <end position="217"/>
    </location>
</feature>
<dbReference type="InterPro" id="IPR036875">
    <property type="entry name" value="Znf_CCHC_sf"/>
</dbReference>